<evidence type="ECO:0000259" key="7">
    <source>
        <dbReference type="PROSITE" id="PS50110"/>
    </source>
</evidence>
<reference evidence="8 9" key="1">
    <citation type="journal article" date="2015" name="Microbiome">
        <title>Genomic resolution of linkages in carbon, nitrogen, and sulfur cycling among widespread estuary sediment bacteria.</title>
        <authorList>
            <person name="Baker B.J."/>
            <person name="Lazar C.S."/>
            <person name="Teske A.P."/>
            <person name="Dick G.J."/>
        </authorList>
    </citation>
    <scope>NUCLEOTIDE SEQUENCE [LARGE SCALE GENOMIC DNA]</scope>
    <source>
        <strain evidence="8">DG_56</strain>
    </source>
</reference>
<organism evidence="8 9">
    <name type="scientific">candidate division KD3-62 bacterium DG_56</name>
    <dbReference type="NCBI Taxonomy" id="1704032"/>
    <lineage>
        <taxon>Bacteria</taxon>
        <taxon>candidate division KD3-62</taxon>
    </lineage>
</organism>
<dbReference type="PANTHER" id="PTHR44591:SF3">
    <property type="entry name" value="RESPONSE REGULATORY DOMAIN-CONTAINING PROTEIN"/>
    <property type="match status" value="1"/>
</dbReference>
<keyword evidence="5" id="KW-0804">Transcription</keyword>
<dbReference type="EMBL" id="LIZY01000062">
    <property type="protein sequence ID" value="KPJ63797.1"/>
    <property type="molecule type" value="Genomic_DNA"/>
</dbReference>
<dbReference type="AlphaFoldDB" id="A0A0S7XMU0"/>
<dbReference type="InterPro" id="IPR050595">
    <property type="entry name" value="Bact_response_regulator"/>
</dbReference>
<keyword evidence="1 6" id="KW-0597">Phosphoprotein</keyword>
<keyword evidence="2" id="KW-0902">Two-component regulatory system</keyword>
<dbReference type="PROSITE" id="PS50110">
    <property type="entry name" value="RESPONSE_REGULATORY"/>
    <property type="match status" value="1"/>
</dbReference>
<accession>A0A0S7XMU0</accession>
<protein>
    <recommendedName>
        <fullName evidence="7">Response regulatory domain-containing protein</fullName>
    </recommendedName>
</protein>
<feature type="modified residue" description="4-aspartylphosphate" evidence="6">
    <location>
        <position position="54"/>
    </location>
</feature>
<dbReference type="SUPFAM" id="SSF52172">
    <property type="entry name" value="CheY-like"/>
    <property type="match status" value="1"/>
</dbReference>
<evidence type="ECO:0000256" key="5">
    <source>
        <dbReference type="ARBA" id="ARBA00023163"/>
    </source>
</evidence>
<evidence type="ECO:0000256" key="4">
    <source>
        <dbReference type="ARBA" id="ARBA00023125"/>
    </source>
</evidence>
<keyword evidence="4" id="KW-0238">DNA-binding</keyword>
<dbReference type="CDD" id="cd00156">
    <property type="entry name" value="REC"/>
    <property type="match status" value="1"/>
</dbReference>
<proteinExistence type="predicted"/>
<evidence type="ECO:0000256" key="6">
    <source>
        <dbReference type="PROSITE-ProRule" id="PRU00169"/>
    </source>
</evidence>
<dbReference type="GO" id="GO:0000160">
    <property type="term" value="P:phosphorelay signal transduction system"/>
    <property type="evidence" value="ECO:0007669"/>
    <property type="project" value="UniProtKB-KW"/>
</dbReference>
<keyword evidence="3" id="KW-0805">Transcription regulation</keyword>
<evidence type="ECO:0000256" key="1">
    <source>
        <dbReference type="ARBA" id="ARBA00022553"/>
    </source>
</evidence>
<dbReference type="Pfam" id="PF00072">
    <property type="entry name" value="Response_reg"/>
    <property type="match status" value="1"/>
</dbReference>
<dbReference type="GO" id="GO:0003677">
    <property type="term" value="F:DNA binding"/>
    <property type="evidence" value="ECO:0007669"/>
    <property type="project" value="UniProtKB-KW"/>
</dbReference>
<name>A0A0S7XMU0_9BACT</name>
<dbReference type="SMART" id="SM00448">
    <property type="entry name" value="REC"/>
    <property type="match status" value="1"/>
</dbReference>
<dbReference type="PANTHER" id="PTHR44591">
    <property type="entry name" value="STRESS RESPONSE REGULATOR PROTEIN 1"/>
    <property type="match status" value="1"/>
</dbReference>
<evidence type="ECO:0000313" key="8">
    <source>
        <dbReference type="EMBL" id="KPJ63797.1"/>
    </source>
</evidence>
<dbReference type="InterPro" id="IPR011006">
    <property type="entry name" value="CheY-like_superfamily"/>
</dbReference>
<sequence length="135" mass="14623">MNRYSILVVDDEPNIRTMFQDALQRSGYQVTTAASGADALHLAGNERFDLAFLDIKMPGLNGVETLRALKQLNPDVNVVMITGYAAQDLVAASLDSGAFLCLPKPFGIAQILEVVRTIGEEAEEEEPVEAPVESD</sequence>
<evidence type="ECO:0000256" key="2">
    <source>
        <dbReference type="ARBA" id="ARBA00023012"/>
    </source>
</evidence>
<dbReference type="Proteomes" id="UP000052020">
    <property type="component" value="Unassembled WGS sequence"/>
</dbReference>
<dbReference type="InterPro" id="IPR001789">
    <property type="entry name" value="Sig_transdc_resp-reg_receiver"/>
</dbReference>
<evidence type="ECO:0000256" key="3">
    <source>
        <dbReference type="ARBA" id="ARBA00023015"/>
    </source>
</evidence>
<comment type="caution">
    <text evidence="8">The sequence shown here is derived from an EMBL/GenBank/DDBJ whole genome shotgun (WGS) entry which is preliminary data.</text>
</comment>
<gene>
    <name evidence="8" type="ORF">AMK68_03125</name>
</gene>
<feature type="domain" description="Response regulatory" evidence="7">
    <location>
        <begin position="5"/>
        <end position="119"/>
    </location>
</feature>
<dbReference type="Gene3D" id="3.40.50.2300">
    <property type="match status" value="1"/>
</dbReference>
<dbReference type="FunFam" id="3.40.50.2300:FF:000001">
    <property type="entry name" value="DNA-binding response regulator PhoB"/>
    <property type="match status" value="1"/>
</dbReference>
<evidence type="ECO:0000313" key="9">
    <source>
        <dbReference type="Proteomes" id="UP000052020"/>
    </source>
</evidence>